<reference evidence="2 3" key="1">
    <citation type="submission" date="2021-07" db="EMBL/GenBank/DDBJ databases">
        <title>Actinomadura sp. PM05-2 isolated from lichen.</title>
        <authorList>
            <person name="Somphong A."/>
            <person name="Phongsopitanun W."/>
            <person name="Tanasupawat S."/>
            <person name="Peongsungnone V."/>
        </authorList>
    </citation>
    <scope>NUCLEOTIDE SEQUENCE [LARGE SCALE GENOMIC DNA]</scope>
    <source>
        <strain evidence="2 3">PM05-2</strain>
    </source>
</reference>
<name>A0ABS7FWE7_9ACTN</name>
<gene>
    <name evidence="2" type="ORF">K1Y72_20420</name>
</gene>
<dbReference type="RefSeq" id="WP_220167998.1">
    <property type="nucleotide sequence ID" value="NZ_JAIBOA010000013.1"/>
</dbReference>
<comment type="caution">
    <text evidence="2">The sequence shown here is derived from an EMBL/GenBank/DDBJ whole genome shotgun (WGS) entry which is preliminary data.</text>
</comment>
<sequence length="74" mass="7922">MIIVVLAGVALVTVSVVLLAVLLADFARASRRDSIFLPPDSSGTRRARRVTGMYTRGSDLDPGPDADDDRLVSH</sequence>
<evidence type="ECO:0008006" key="4">
    <source>
        <dbReference type="Google" id="ProtNLM"/>
    </source>
</evidence>
<keyword evidence="3" id="KW-1185">Reference proteome</keyword>
<dbReference type="EMBL" id="JAIBOA010000013">
    <property type="protein sequence ID" value="MBW8484760.1"/>
    <property type="molecule type" value="Genomic_DNA"/>
</dbReference>
<proteinExistence type="predicted"/>
<evidence type="ECO:0000313" key="3">
    <source>
        <dbReference type="Proteomes" id="UP000774570"/>
    </source>
</evidence>
<evidence type="ECO:0000256" key="1">
    <source>
        <dbReference type="SAM" id="MobiDB-lite"/>
    </source>
</evidence>
<protein>
    <recommendedName>
        <fullName evidence="4">Secreted protein</fullName>
    </recommendedName>
</protein>
<organism evidence="2 3">
    <name type="scientific">Actinomadura parmotrematis</name>
    <dbReference type="NCBI Taxonomy" id="2864039"/>
    <lineage>
        <taxon>Bacteria</taxon>
        <taxon>Bacillati</taxon>
        <taxon>Actinomycetota</taxon>
        <taxon>Actinomycetes</taxon>
        <taxon>Streptosporangiales</taxon>
        <taxon>Thermomonosporaceae</taxon>
        <taxon>Actinomadura</taxon>
    </lineage>
</organism>
<dbReference type="Proteomes" id="UP000774570">
    <property type="component" value="Unassembled WGS sequence"/>
</dbReference>
<evidence type="ECO:0000313" key="2">
    <source>
        <dbReference type="EMBL" id="MBW8484760.1"/>
    </source>
</evidence>
<feature type="region of interest" description="Disordered" evidence="1">
    <location>
        <begin position="38"/>
        <end position="74"/>
    </location>
</feature>
<accession>A0ABS7FWE7</accession>